<dbReference type="GO" id="GO:0005929">
    <property type="term" value="C:cilium"/>
    <property type="evidence" value="ECO:0007669"/>
    <property type="project" value="TreeGrafter"/>
</dbReference>
<feature type="coiled-coil region" evidence="1">
    <location>
        <begin position="73"/>
        <end position="127"/>
    </location>
</feature>
<gene>
    <name evidence="3" type="ORF">EZS28_022780</name>
</gene>
<keyword evidence="3" id="KW-0969">Cilium</keyword>
<reference evidence="3 4" key="1">
    <citation type="submission" date="2019-03" db="EMBL/GenBank/DDBJ databases">
        <title>Single cell metagenomics reveals metabolic interactions within the superorganism composed of flagellate Streblomastix strix and complex community of Bacteroidetes bacteria on its surface.</title>
        <authorList>
            <person name="Treitli S.C."/>
            <person name="Kolisko M."/>
            <person name="Husnik F."/>
            <person name="Keeling P."/>
            <person name="Hampl V."/>
        </authorList>
    </citation>
    <scope>NUCLEOTIDE SEQUENCE [LARGE SCALE GENOMIC DNA]</scope>
    <source>
        <strain evidence="3">ST1C</strain>
    </source>
</reference>
<dbReference type="EMBL" id="SNRW01007180">
    <property type="protein sequence ID" value="KAA6381691.1"/>
    <property type="molecule type" value="Genomic_DNA"/>
</dbReference>
<dbReference type="GO" id="GO:0030992">
    <property type="term" value="C:intraciliary transport particle B"/>
    <property type="evidence" value="ECO:0007669"/>
    <property type="project" value="InterPro"/>
</dbReference>
<keyword evidence="3" id="KW-0282">Flagellum</keyword>
<dbReference type="OrthoDB" id="444379at2759"/>
<dbReference type="GO" id="GO:0035735">
    <property type="term" value="P:intraciliary transport involved in cilium assembly"/>
    <property type="evidence" value="ECO:0007669"/>
    <property type="project" value="TreeGrafter"/>
</dbReference>
<name>A0A5J4VGI9_9EUKA</name>
<dbReference type="Proteomes" id="UP000324800">
    <property type="component" value="Unassembled WGS sequence"/>
</dbReference>
<protein>
    <submittedName>
        <fullName evidence="3">Putative intraflagellar transport protein 74</fullName>
    </submittedName>
</protein>
<feature type="coiled-coil region" evidence="1">
    <location>
        <begin position="411"/>
        <end position="473"/>
    </location>
</feature>
<dbReference type="AlphaFoldDB" id="A0A5J4VGI9"/>
<keyword evidence="3" id="KW-0966">Cell projection</keyword>
<feature type="coiled-coil region" evidence="1">
    <location>
        <begin position="177"/>
        <end position="359"/>
    </location>
</feature>
<dbReference type="PANTHER" id="PTHR31432:SF0">
    <property type="entry name" value="INTRAFLAGELLAR TRANSPORT PROTEIN 74 HOMOLOG"/>
    <property type="match status" value="1"/>
</dbReference>
<sequence length="606" mass="68509">MNRPGSARANTGGIARPPSSQATRGANVGAGNSLRPASGRPTGSALGGIAPQTAGGGSISSMPERNAFSVQIRNKTMEINTEIERLLQEMEERRDDNNKVQNLKKKIEDTTDQLNNLHNKLTDTNAVNELAKQKVYVGGFSSKDVQDYLKRREDESALIVVKSQRAKETMDDIFTKRERIDGDAEELEHQITQKESQFEEIVRRLPSKQQEEYRSLQRDKVALEEQRAQLIHQVEGSKQQLQKAESSLASDPARRHALQLRQKSTELRNHLEQLDIQLVTAQEAETSASLTILDTDSKEIIMNKMRESQSKIKEYENISSEADDQIIDIQGKLTQLEESERAAESKAENEQQYKQLLAKEVELDRMLASFASAQEQGEEKKRNTQEMIERLLLHIAEGLRSSNTVLTPQQMRQLEEDLDFKRQQTENAQNTNDKLTKELSRLKEDLAKMGELEHNIETELNELSEKQRIASEEVKTFSALDALRSGFQQKESDLKKEETRLSAKIDGMRNAVKELNEVAIRGAEEAKKDKGYSQLESMEKKLKNVYKVVYEMQQSVIISQRESSYEKVHGECSALLTQINTMHITTATQSQTSITTSAAMEKTASN</sequence>
<dbReference type="InterPro" id="IPR029602">
    <property type="entry name" value="IFT74"/>
</dbReference>
<evidence type="ECO:0000313" key="4">
    <source>
        <dbReference type="Proteomes" id="UP000324800"/>
    </source>
</evidence>
<accession>A0A5J4VGI9</accession>
<keyword evidence="1" id="KW-0175">Coiled coil</keyword>
<evidence type="ECO:0000256" key="1">
    <source>
        <dbReference type="SAM" id="Coils"/>
    </source>
</evidence>
<evidence type="ECO:0000256" key="2">
    <source>
        <dbReference type="SAM" id="MobiDB-lite"/>
    </source>
</evidence>
<dbReference type="GO" id="GO:0048487">
    <property type="term" value="F:beta-tubulin binding"/>
    <property type="evidence" value="ECO:0007669"/>
    <property type="project" value="InterPro"/>
</dbReference>
<dbReference type="PANTHER" id="PTHR31432">
    <property type="entry name" value="INTRAFLAGELLAR TRANSPORT PROTEIN 74 HOMOLOG"/>
    <property type="match status" value="1"/>
</dbReference>
<feature type="region of interest" description="Disordered" evidence="2">
    <location>
        <begin position="1"/>
        <end position="63"/>
    </location>
</feature>
<evidence type="ECO:0000313" key="3">
    <source>
        <dbReference type="EMBL" id="KAA6381691.1"/>
    </source>
</evidence>
<organism evidence="3 4">
    <name type="scientific">Streblomastix strix</name>
    <dbReference type="NCBI Taxonomy" id="222440"/>
    <lineage>
        <taxon>Eukaryota</taxon>
        <taxon>Metamonada</taxon>
        <taxon>Preaxostyla</taxon>
        <taxon>Oxymonadida</taxon>
        <taxon>Streblomastigidae</taxon>
        <taxon>Streblomastix</taxon>
    </lineage>
</organism>
<comment type="caution">
    <text evidence="3">The sequence shown here is derived from an EMBL/GenBank/DDBJ whole genome shotgun (WGS) entry which is preliminary data.</text>
</comment>
<proteinExistence type="predicted"/>